<organism evidence="1 2">
    <name type="scientific">Calicophoron daubneyi</name>
    <name type="common">Rumen fluke</name>
    <name type="synonym">Paramphistomum daubneyi</name>
    <dbReference type="NCBI Taxonomy" id="300641"/>
    <lineage>
        <taxon>Eukaryota</taxon>
        <taxon>Metazoa</taxon>
        <taxon>Spiralia</taxon>
        <taxon>Lophotrochozoa</taxon>
        <taxon>Platyhelminthes</taxon>
        <taxon>Trematoda</taxon>
        <taxon>Digenea</taxon>
        <taxon>Plagiorchiida</taxon>
        <taxon>Pronocephalata</taxon>
        <taxon>Paramphistomoidea</taxon>
        <taxon>Paramphistomidae</taxon>
        <taxon>Calicophoron</taxon>
    </lineage>
</organism>
<accession>A0AAV2T0Q0</accession>
<reference evidence="1" key="1">
    <citation type="submission" date="2024-06" db="EMBL/GenBank/DDBJ databases">
        <authorList>
            <person name="Liu X."/>
            <person name="Lenzi L."/>
            <person name="Haldenby T S."/>
            <person name="Uol C."/>
        </authorList>
    </citation>
    <scope>NUCLEOTIDE SEQUENCE</scope>
</reference>
<proteinExistence type="predicted"/>
<dbReference type="Proteomes" id="UP001497525">
    <property type="component" value="Unassembled WGS sequence"/>
</dbReference>
<dbReference type="EMBL" id="CAXLJL010000079">
    <property type="protein sequence ID" value="CAL5131007.1"/>
    <property type="molecule type" value="Genomic_DNA"/>
</dbReference>
<gene>
    <name evidence="1" type="ORF">CDAUBV1_LOCUS3201</name>
</gene>
<dbReference type="AlphaFoldDB" id="A0AAV2T0Q0"/>
<evidence type="ECO:0000313" key="2">
    <source>
        <dbReference type="Proteomes" id="UP001497525"/>
    </source>
</evidence>
<protein>
    <submittedName>
        <fullName evidence="1">Uncharacterized protein</fullName>
    </submittedName>
</protein>
<name>A0AAV2T0Q0_CALDB</name>
<sequence length="114" mass="13362">MSHPASEFRSNSQTRYETSRSLISRCKLILFRWFSSLERIISSDNDELLQNDKQWKRFSLAEMVDDLFSENPATGALALRKTRQLVMDFPDRLMVNVIRTMTQPKLVCGTRIFE</sequence>
<comment type="caution">
    <text evidence="1">The sequence shown here is derived from an EMBL/GenBank/DDBJ whole genome shotgun (WGS) entry which is preliminary data.</text>
</comment>
<evidence type="ECO:0000313" key="1">
    <source>
        <dbReference type="EMBL" id="CAL5131007.1"/>
    </source>
</evidence>